<feature type="compositionally biased region" description="Basic and acidic residues" evidence="2">
    <location>
        <begin position="514"/>
        <end position="536"/>
    </location>
</feature>
<protein>
    <recommendedName>
        <fullName evidence="3">Doublecortin domain-containing protein</fullName>
    </recommendedName>
</protein>
<feature type="compositionally biased region" description="Polar residues" evidence="2">
    <location>
        <begin position="379"/>
        <end position="393"/>
    </location>
</feature>
<feature type="domain" description="Doublecortin" evidence="3">
    <location>
        <begin position="138"/>
        <end position="220"/>
    </location>
</feature>
<dbReference type="SUPFAM" id="SSF89837">
    <property type="entry name" value="Doublecortin (DC)"/>
    <property type="match status" value="2"/>
</dbReference>
<dbReference type="AlphaFoldDB" id="A0AAV6FT30"/>
<dbReference type="EMBL" id="JADWDJ010000019">
    <property type="protein sequence ID" value="KAG5266013.1"/>
    <property type="molecule type" value="Genomic_DNA"/>
</dbReference>
<evidence type="ECO:0000259" key="3">
    <source>
        <dbReference type="PROSITE" id="PS50309"/>
    </source>
</evidence>
<comment type="caution">
    <text evidence="4">The sequence shown here is derived from an EMBL/GenBank/DDBJ whole genome shotgun (WGS) entry which is preliminary data.</text>
</comment>
<proteinExistence type="predicted"/>
<gene>
    <name evidence="4" type="ORF">AALO_G00248860</name>
</gene>
<dbReference type="CDD" id="cd17071">
    <property type="entry name" value="DCX1_DCDC2_like"/>
    <property type="match status" value="1"/>
</dbReference>
<feature type="domain" description="Doublecortin" evidence="3">
    <location>
        <begin position="18"/>
        <end position="101"/>
    </location>
</feature>
<dbReference type="InterPro" id="IPR003533">
    <property type="entry name" value="Doublecortin_dom"/>
</dbReference>
<dbReference type="InterPro" id="IPR036572">
    <property type="entry name" value="Doublecortin_dom_sf"/>
</dbReference>
<feature type="compositionally biased region" description="Low complexity" evidence="2">
    <location>
        <begin position="449"/>
        <end position="469"/>
    </location>
</feature>
<dbReference type="Proteomes" id="UP000823561">
    <property type="component" value="Chromosome 19"/>
</dbReference>
<dbReference type="FunFam" id="3.10.20.230:FF:000004">
    <property type="entry name" value="Doublecortin domain containing 2"/>
    <property type="match status" value="1"/>
</dbReference>
<keyword evidence="1" id="KW-0677">Repeat</keyword>
<name>A0AAV6FT30_9TELE</name>
<dbReference type="GO" id="GO:0035556">
    <property type="term" value="P:intracellular signal transduction"/>
    <property type="evidence" value="ECO:0007669"/>
    <property type="project" value="InterPro"/>
</dbReference>
<keyword evidence="5" id="KW-1185">Reference proteome</keyword>
<dbReference type="SMART" id="SM00537">
    <property type="entry name" value="DCX"/>
    <property type="match status" value="2"/>
</dbReference>
<evidence type="ECO:0000313" key="4">
    <source>
        <dbReference type="EMBL" id="KAG5266013.1"/>
    </source>
</evidence>
<feature type="compositionally biased region" description="Basic and acidic residues" evidence="2">
    <location>
        <begin position="344"/>
        <end position="354"/>
    </location>
</feature>
<evidence type="ECO:0000313" key="5">
    <source>
        <dbReference type="Proteomes" id="UP000823561"/>
    </source>
</evidence>
<evidence type="ECO:0000256" key="2">
    <source>
        <dbReference type="SAM" id="MobiDB-lite"/>
    </source>
</evidence>
<organism evidence="4 5">
    <name type="scientific">Alosa alosa</name>
    <name type="common">allis shad</name>
    <dbReference type="NCBI Taxonomy" id="278164"/>
    <lineage>
        <taxon>Eukaryota</taxon>
        <taxon>Metazoa</taxon>
        <taxon>Chordata</taxon>
        <taxon>Craniata</taxon>
        <taxon>Vertebrata</taxon>
        <taxon>Euteleostomi</taxon>
        <taxon>Actinopterygii</taxon>
        <taxon>Neopterygii</taxon>
        <taxon>Teleostei</taxon>
        <taxon>Clupei</taxon>
        <taxon>Clupeiformes</taxon>
        <taxon>Clupeoidei</taxon>
        <taxon>Clupeidae</taxon>
        <taxon>Alosa</taxon>
    </lineage>
</organism>
<dbReference type="PROSITE" id="PS50309">
    <property type="entry name" value="DC"/>
    <property type="match status" value="2"/>
</dbReference>
<sequence>MSGSPGNLMARRPQPPTKTVVMYRNGDAFFTGRKIVINHRQMSTFDSFLSSVTLGIEAPFGAVRNIYTPREGHRILDMEHLQHGEKYVAAGRERFKRLEYLQITTKKPQRKKNELIQPVVHSKIVVPARWRRIINESCTIHVFTNGDILVPPARILIPKYTLTNWDNVLAMVTEKVHLRTGAVYRLCTLDGIPLFSGTELENNQYYVGVGAERFRHLPYFQWVPNKAVSRDMTQGDVLPPLKKMKAGKNVAADCPAPSQGEEPEQAAKGLQALLSGRSGSRFYAKSQAAKQAPEPSRNPPIFSVGADSVFKAKDRRKETAGAAEVEEDRRVRVDLPIDQVKAKTVDEEQCDYPRPESGGRSPIKSFFRRASISKALKTSPANSRAESPASTCVTPDELFSDSKLTNVNGKPEKEPVKPPTKTSVKAPVKAPVTPDMPAGDSKLSTANGKPSKAPVKAPVKAKTKAPVTPEESVQSPVDWPVEWPDVSPQEATEEPKVERRASKLFGIRTRMSKFFKDKNKKETSAPESDAMKPENQ</sequence>
<dbReference type="FunFam" id="3.10.20.230:FF:000011">
    <property type="entry name" value="Doublecortin domain containing 2B"/>
    <property type="match status" value="1"/>
</dbReference>
<evidence type="ECO:0000256" key="1">
    <source>
        <dbReference type="ARBA" id="ARBA00022737"/>
    </source>
</evidence>
<feature type="compositionally biased region" description="Low complexity" evidence="2">
    <location>
        <begin position="419"/>
        <end position="429"/>
    </location>
</feature>
<dbReference type="GO" id="GO:0005815">
    <property type="term" value="C:microtubule organizing center"/>
    <property type="evidence" value="ECO:0007669"/>
    <property type="project" value="TreeGrafter"/>
</dbReference>
<dbReference type="Gene3D" id="3.10.20.230">
    <property type="entry name" value="Doublecortin domain"/>
    <property type="match status" value="2"/>
</dbReference>
<dbReference type="GO" id="GO:0005874">
    <property type="term" value="C:microtubule"/>
    <property type="evidence" value="ECO:0007669"/>
    <property type="project" value="TreeGrafter"/>
</dbReference>
<dbReference type="PANTHER" id="PTHR23004">
    <property type="entry name" value="DOUBLECORTIN DOMAIN CONTAINING 2"/>
    <property type="match status" value="1"/>
</dbReference>
<accession>A0AAV6FT30</accession>
<dbReference type="Pfam" id="PF03607">
    <property type="entry name" value="DCX"/>
    <property type="match status" value="2"/>
</dbReference>
<reference evidence="4" key="1">
    <citation type="submission" date="2020-10" db="EMBL/GenBank/DDBJ databases">
        <title>Chromosome-scale genome assembly of the Allis shad, Alosa alosa.</title>
        <authorList>
            <person name="Margot Z."/>
            <person name="Christophe K."/>
            <person name="Cabau C."/>
            <person name="Louis A."/>
            <person name="Berthelot C."/>
            <person name="Parey E."/>
            <person name="Roest Crollius H."/>
            <person name="Montfort J."/>
            <person name="Robinson-Rechavi M."/>
            <person name="Bucao C."/>
            <person name="Bouchez O."/>
            <person name="Gislard M."/>
            <person name="Lluch J."/>
            <person name="Milhes M."/>
            <person name="Lampietro C."/>
            <person name="Lopez Roques C."/>
            <person name="Donnadieu C."/>
            <person name="Braasch I."/>
            <person name="Desvignes T."/>
            <person name="Postlethwait J."/>
            <person name="Bobe J."/>
            <person name="Guiguen Y."/>
        </authorList>
    </citation>
    <scope>NUCLEOTIDE SEQUENCE</scope>
    <source>
        <strain evidence="4">M-15738</strain>
        <tissue evidence="4">Blood</tissue>
    </source>
</reference>
<dbReference type="PANTHER" id="PTHR23004:SF9">
    <property type="entry name" value="DOUBLECORTIN DOMAIN-CONTAINING PROTEIN 2C"/>
    <property type="match status" value="1"/>
</dbReference>
<feature type="region of interest" description="Disordered" evidence="2">
    <location>
        <begin position="344"/>
        <end position="536"/>
    </location>
</feature>
<feature type="region of interest" description="Disordered" evidence="2">
    <location>
        <begin position="284"/>
        <end position="306"/>
    </location>
</feature>